<dbReference type="SUPFAM" id="SSF46955">
    <property type="entry name" value="Putative DNA-binding domain"/>
    <property type="match status" value="1"/>
</dbReference>
<comment type="caution">
    <text evidence="2">The sequence shown here is derived from an EMBL/GenBank/DDBJ whole genome shotgun (WGS) entry which is preliminary data.</text>
</comment>
<gene>
    <name evidence="2" type="ORF">S06H3_13425</name>
</gene>
<dbReference type="Pfam" id="PF12728">
    <property type="entry name" value="HTH_17"/>
    <property type="match status" value="1"/>
</dbReference>
<dbReference type="GO" id="GO:0003677">
    <property type="term" value="F:DNA binding"/>
    <property type="evidence" value="ECO:0007669"/>
    <property type="project" value="InterPro"/>
</dbReference>
<proteinExistence type="predicted"/>
<dbReference type="EMBL" id="BARV01006556">
    <property type="protein sequence ID" value="GAI14460.1"/>
    <property type="molecule type" value="Genomic_DNA"/>
</dbReference>
<organism evidence="2">
    <name type="scientific">marine sediment metagenome</name>
    <dbReference type="NCBI Taxonomy" id="412755"/>
    <lineage>
        <taxon>unclassified sequences</taxon>
        <taxon>metagenomes</taxon>
        <taxon>ecological metagenomes</taxon>
    </lineage>
</organism>
<name>X1MIF0_9ZZZZ</name>
<sequence length="66" mass="7429">MTRELRVITDDFITVPKAAKQLGKPKVTLYRWIEANKLIAVTFGGILFIPVSEVERLNKKNEEAAG</sequence>
<protein>
    <recommendedName>
        <fullName evidence="1">Helix-turn-helix domain-containing protein</fullName>
    </recommendedName>
</protein>
<evidence type="ECO:0000259" key="1">
    <source>
        <dbReference type="Pfam" id="PF12728"/>
    </source>
</evidence>
<feature type="domain" description="Helix-turn-helix" evidence="1">
    <location>
        <begin position="13"/>
        <end position="57"/>
    </location>
</feature>
<evidence type="ECO:0000313" key="2">
    <source>
        <dbReference type="EMBL" id="GAI14460.1"/>
    </source>
</evidence>
<reference evidence="2" key="1">
    <citation type="journal article" date="2014" name="Front. Microbiol.">
        <title>High frequency of phylogenetically diverse reductive dehalogenase-homologous genes in deep subseafloor sedimentary metagenomes.</title>
        <authorList>
            <person name="Kawai M."/>
            <person name="Futagami T."/>
            <person name="Toyoda A."/>
            <person name="Takaki Y."/>
            <person name="Nishi S."/>
            <person name="Hori S."/>
            <person name="Arai W."/>
            <person name="Tsubouchi T."/>
            <person name="Morono Y."/>
            <person name="Uchiyama I."/>
            <person name="Ito T."/>
            <person name="Fujiyama A."/>
            <person name="Inagaki F."/>
            <person name="Takami H."/>
        </authorList>
    </citation>
    <scope>NUCLEOTIDE SEQUENCE</scope>
    <source>
        <strain evidence="2">Expedition CK06-06</strain>
    </source>
</reference>
<dbReference type="InterPro" id="IPR009061">
    <property type="entry name" value="DNA-bd_dom_put_sf"/>
</dbReference>
<dbReference type="InterPro" id="IPR041657">
    <property type="entry name" value="HTH_17"/>
</dbReference>
<dbReference type="AlphaFoldDB" id="X1MIF0"/>
<dbReference type="InterPro" id="IPR010093">
    <property type="entry name" value="SinI_DNA-bd"/>
</dbReference>
<dbReference type="NCBIfam" id="TIGR01764">
    <property type="entry name" value="excise"/>
    <property type="match status" value="1"/>
</dbReference>
<accession>X1MIF0</accession>